<keyword evidence="2 3" id="KW-0378">Hydrolase</keyword>
<evidence type="ECO:0000256" key="3">
    <source>
        <dbReference type="RuleBase" id="RU361235"/>
    </source>
</evidence>
<dbReference type="EnsemblFungi" id="MAPG_08501T0">
    <property type="protein sequence ID" value="MAPG_08501T0"/>
    <property type="gene ID" value="MAPG_08501"/>
</dbReference>
<comment type="similarity">
    <text evidence="1 3">Belongs to the type-B carboxylesterase/lipase family.</text>
</comment>
<reference evidence="6" key="4">
    <citation type="journal article" date="2015" name="G3 (Bethesda)">
        <title>Genome sequences of three phytopathogenic species of the Magnaporthaceae family of fungi.</title>
        <authorList>
            <person name="Okagaki L.H."/>
            <person name="Nunes C.C."/>
            <person name="Sailsbery J."/>
            <person name="Clay B."/>
            <person name="Brown D."/>
            <person name="John T."/>
            <person name="Oh Y."/>
            <person name="Young N."/>
            <person name="Fitzgerald M."/>
            <person name="Haas B.J."/>
            <person name="Zeng Q."/>
            <person name="Young S."/>
            <person name="Adiconis X."/>
            <person name="Fan L."/>
            <person name="Levin J.Z."/>
            <person name="Mitchell T.K."/>
            <person name="Okubara P.A."/>
            <person name="Farman M.L."/>
            <person name="Kohn L.M."/>
            <person name="Birren B."/>
            <person name="Ma L.-J."/>
            <person name="Dean R.A."/>
        </authorList>
    </citation>
    <scope>NUCLEOTIDE SEQUENCE</scope>
    <source>
        <strain evidence="6">ATCC 64411 / 73-15</strain>
    </source>
</reference>
<keyword evidence="7" id="KW-1185">Reference proteome</keyword>
<dbReference type="EC" id="3.1.1.-" evidence="3"/>
<reference evidence="5" key="2">
    <citation type="submission" date="2010-05" db="EMBL/GenBank/DDBJ databases">
        <title>The Genome Sequence of Magnaporthe poae strain ATCC 64411.</title>
        <authorList>
            <consortium name="The Broad Institute Genome Sequencing Platform"/>
            <consortium name="Broad Institute Genome Sequencing Center for Infectious Disease"/>
            <person name="Ma L.-J."/>
            <person name="Dead R."/>
            <person name="Young S."/>
            <person name="Zeng Q."/>
            <person name="Koehrsen M."/>
            <person name="Alvarado L."/>
            <person name="Berlin A."/>
            <person name="Chapman S.B."/>
            <person name="Chen Z."/>
            <person name="Freedman E."/>
            <person name="Gellesch M."/>
            <person name="Goldberg J."/>
            <person name="Griggs A."/>
            <person name="Gujja S."/>
            <person name="Heilman E.R."/>
            <person name="Heiman D."/>
            <person name="Hepburn T."/>
            <person name="Howarth C."/>
            <person name="Jen D."/>
            <person name="Larson L."/>
            <person name="Mehta T."/>
            <person name="Neiman D."/>
            <person name="Pearson M."/>
            <person name="Roberts A."/>
            <person name="Saif S."/>
            <person name="Shea T."/>
            <person name="Shenoy N."/>
            <person name="Sisk P."/>
            <person name="Stolte C."/>
            <person name="Sykes S."/>
            <person name="Walk T."/>
            <person name="White J."/>
            <person name="Yandava C."/>
            <person name="Haas B."/>
            <person name="Nusbaum C."/>
            <person name="Birren B."/>
        </authorList>
    </citation>
    <scope>NUCLEOTIDE SEQUENCE</scope>
    <source>
        <strain evidence="5">ATCC 64411</strain>
    </source>
</reference>
<evidence type="ECO:0000259" key="4">
    <source>
        <dbReference type="Pfam" id="PF00135"/>
    </source>
</evidence>
<dbReference type="EMBL" id="GL876973">
    <property type="protein sequence ID" value="KLU89530.1"/>
    <property type="molecule type" value="Genomic_DNA"/>
</dbReference>
<dbReference type="VEuPathDB" id="FungiDB:MAPG_08501"/>
<keyword evidence="3" id="KW-0732">Signal</keyword>
<dbReference type="AlphaFoldDB" id="A0A0C4E7I8"/>
<dbReference type="EMBL" id="ADBL01002057">
    <property type="status" value="NOT_ANNOTATED_CDS"/>
    <property type="molecule type" value="Genomic_DNA"/>
</dbReference>
<feature type="chain" id="PRO_5007354155" description="Carboxylic ester hydrolase" evidence="3">
    <location>
        <begin position="19"/>
        <end position="558"/>
    </location>
</feature>
<dbReference type="InterPro" id="IPR050309">
    <property type="entry name" value="Type-B_Carboxylest/Lipase"/>
</dbReference>
<name>A0A0C4E7I8_MAGP6</name>
<evidence type="ECO:0000256" key="1">
    <source>
        <dbReference type="ARBA" id="ARBA00005964"/>
    </source>
</evidence>
<accession>A0A0C4E7I8</accession>
<dbReference type="OMA" id="LNWPWQP"/>
<reference evidence="6" key="5">
    <citation type="submission" date="2015-06" db="UniProtKB">
        <authorList>
            <consortium name="EnsemblFungi"/>
        </authorList>
    </citation>
    <scope>IDENTIFICATION</scope>
    <source>
        <strain evidence="6">ATCC 64411</strain>
    </source>
</reference>
<sequence length="558" mass="61369">MKLPTTLLCVTLGLPALAGPVGPRAVPLVTLQGYGVFSGISIDKTISGVAMPSAVDAWLGMDYATQPVGDRRFQPVDWPTSFEGVKAANKMPPACPQALTAALPKELQSEACLQFSVFRTPGIPLDEKLPVIVWIPGGAFNRGRQELFDGASFVAHSPKPLVFISFHHRLGFLGFPSVDLFERAGLLNLGIRDTRHFLEFVQRHIESFGGDRDKVTLAGLSAGAHGVGIQHVHGYGPDGGPLFSQVYYMSGSSTSRAFPGVDYPLYKRQYSDFLGRIGCAGSKDDAATMACLKTASLDDMRAASVGVFQASEQPITWAWQPVIGGALFERSGTSSFTNGTFYKVPVMTSNTRDEARLYIPGNLETNQQFLDFMRNISPGMNDEDMAELERLYPDPLTHPDSPYALSPNSTQYSRLSAAWTDYAYHCPSQTNAYYPAVEGQPVWKMVWETPNLQPAWQGVPHATDAAYTWAEPTVQYPEIARMQHAYVASYVLTGNPNEYRYPGTPEWPRYKPKGYGLDAEAADQLVFQPSGPVVGKDDMRREACLFWRDPVRAARLNK</sequence>
<dbReference type="PANTHER" id="PTHR11559">
    <property type="entry name" value="CARBOXYLESTERASE"/>
    <property type="match status" value="1"/>
</dbReference>
<dbReference type="PROSITE" id="PS00122">
    <property type="entry name" value="CARBOXYLESTERASE_B_1"/>
    <property type="match status" value="1"/>
</dbReference>
<evidence type="ECO:0000313" key="6">
    <source>
        <dbReference type="EnsemblFungi" id="MAPG_08501T0"/>
    </source>
</evidence>
<dbReference type="Pfam" id="PF00135">
    <property type="entry name" value="COesterase"/>
    <property type="match status" value="1"/>
</dbReference>
<dbReference type="InterPro" id="IPR029058">
    <property type="entry name" value="AB_hydrolase_fold"/>
</dbReference>
<reference evidence="5" key="3">
    <citation type="submission" date="2011-03" db="EMBL/GenBank/DDBJ databases">
        <title>Annotation of Magnaporthe poae ATCC 64411.</title>
        <authorList>
            <person name="Ma L.-J."/>
            <person name="Dead R."/>
            <person name="Young S.K."/>
            <person name="Zeng Q."/>
            <person name="Gargeya S."/>
            <person name="Fitzgerald M."/>
            <person name="Haas B."/>
            <person name="Abouelleil A."/>
            <person name="Alvarado L."/>
            <person name="Arachchi H.M."/>
            <person name="Berlin A."/>
            <person name="Brown A."/>
            <person name="Chapman S.B."/>
            <person name="Chen Z."/>
            <person name="Dunbar C."/>
            <person name="Freedman E."/>
            <person name="Gearin G."/>
            <person name="Gellesch M."/>
            <person name="Goldberg J."/>
            <person name="Griggs A."/>
            <person name="Gujja S."/>
            <person name="Heiman D."/>
            <person name="Howarth C."/>
            <person name="Larson L."/>
            <person name="Lui A."/>
            <person name="MacDonald P.J.P."/>
            <person name="Mehta T."/>
            <person name="Montmayeur A."/>
            <person name="Murphy C."/>
            <person name="Neiman D."/>
            <person name="Pearson M."/>
            <person name="Priest M."/>
            <person name="Roberts A."/>
            <person name="Saif S."/>
            <person name="Shea T."/>
            <person name="Shenoy N."/>
            <person name="Sisk P."/>
            <person name="Stolte C."/>
            <person name="Sykes S."/>
            <person name="Yandava C."/>
            <person name="Wortman J."/>
            <person name="Nusbaum C."/>
            <person name="Birren B."/>
        </authorList>
    </citation>
    <scope>NUCLEOTIDE SEQUENCE</scope>
    <source>
        <strain evidence="5">ATCC 64411</strain>
    </source>
</reference>
<evidence type="ECO:0000313" key="7">
    <source>
        <dbReference type="Proteomes" id="UP000011715"/>
    </source>
</evidence>
<dbReference type="SUPFAM" id="SSF53474">
    <property type="entry name" value="alpha/beta-Hydrolases"/>
    <property type="match status" value="1"/>
</dbReference>
<dbReference type="InterPro" id="IPR002018">
    <property type="entry name" value="CarbesteraseB"/>
</dbReference>
<evidence type="ECO:0000313" key="5">
    <source>
        <dbReference type="EMBL" id="KLU89530.1"/>
    </source>
</evidence>
<dbReference type="eggNOG" id="KOG4389">
    <property type="taxonomic scope" value="Eukaryota"/>
</dbReference>
<dbReference type="ESTHER" id="magp6-m4g792">
    <property type="family name" value="Fungal_carboxylesterase_lipase"/>
</dbReference>
<dbReference type="Proteomes" id="UP000011715">
    <property type="component" value="Unassembled WGS sequence"/>
</dbReference>
<feature type="domain" description="Carboxylesterase type B" evidence="4">
    <location>
        <begin position="48"/>
        <end position="513"/>
    </location>
</feature>
<gene>
    <name evidence="5" type="ORF">MAPG_08501</name>
</gene>
<organism evidence="6 7">
    <name type="scientific">Magnaporthiopsis poae (strain ATCC 64411 / 73-15)</name>
    <name type="common">Kentucky bluegrass fungus</name>
    <name type="synonym">Magnaporthe poae</name>
    <dbReference type="NCBI Taxonomy" id="644358"/>
    <lineage>
        <taxon>Eukaryota</taxon>
        <taxon>Fungi</taxon>
        <taxon>Dikarya</taxon>
        <taxon>Ascomycota</taxon>
        <taxon>Pezizomycotina</taxon>
        <taxon>Sordariomycetes</taxon>
        <taxon>Sordariomycetidae</taxon>
        <taxon>Magnaporthales</taxon>
        <taxon>Magnaporthaceae</taxon>
        <taxon>Magnaporthiopsis</taxon>
    </lineage>
</organism>
<proteinExistence type="inferred from homology"/>
<protein>
    <recommendedName>
        <fullName evidence="3">Carboxylic ester hydrolase</fullName>
        <ecNumber evidence="3">3.1.1.-</ecNumber>
    </recommendedName>
</protein>
<dbReference type="STRING" id="644358.A0A0C4E7I8"/>
<dbReference type="InterPro" id="IPR019826">
    <property type="entry name" value="Carboxylesterase_B_AS"/>
</dbReference>
<dbReference type="GO" id="GO:0016787">
    <property type="term" value="F:hydrolase activity"/>
    <property type="evidence" value="ECO:0007669"/>
    <property type="project" value="UniProtKB-KW"/>
</dbReference>
<evidence type="ECO:0000256" key="2">
    <source>
        <dbReference type="ARBA" id="ARBA00022801"/>
    </source>
</evidence>
<reference evidence="7" key="1">
    <citation type="submission" date="2010-05" db="EMBL/GenBank/DDBJ databases">
        <title>The genome sequence of Magnaporthe poae strain ATCC 64411.</title>
        <authorList>
            <person name="Ma L.-J."/>
            <person name="Dead R."/>
            <person name="Young S."/>
            <person name="Zeng Q."/>
            <person name="Koehrsen M."/>
            <person name="Alvarado L."/>
            <person name="Berlin A."/>
            <person name="Chapman S.B."/>
            <person name="Chen Z."/>
            <person name="Freedman E."/>
            <person name="Gellesch M."/>
            <person name="Goldberg J."/>
            <person name="Griggs A."/>
            <person name="Gujja S."/>
            <person name="Heilman E.R."/>
            <person name="Heiman D."/>
            <person name="Hepburn T."/>
            <person name="Howarth C."/>
            <person name="Jen D."/>
            <person name="Larson L."/>
            <person name="Mehta T."/>
            <person name="Neiman D."/>
            <person name="Pearson M."/>
            <person name="Roberts A."/>
            <person name="Saif S."/>
            <person name="Shea T."/>
            <person name="Shenoy N."/>
            <person name="Sisk P."/>
            <person name="Stolte C."/>
            <person name="Sykes S."/>
            <person name="Walk T."/>
            <person name="White J."/>
            <person name="Yandava C."/>
            <person name="Haas B."/>
            <person name="Nusbaum C."/>
            <person name="Birren B."/>
        </authorList>
    </citation>
    <scope>NUCLEOTIDE SEQUENCE [LARGE SCALE GENOMIC DNA]</scope>
    <source>
        <strain evidence="7">ATCC 64411 / 73-15</strain>
    </source>
</reference>
<dbReference type="OrthoDB" id="6846267at2759"/>
<dbReference type="Gene3D" id="3.40.50.1820">
    <property type="entry name" value="alpha/beta hydrolase"/>
    <property type="match status" value="1"/>
</dbReference>
<feature type="signal peptide" evidence="3">
    <location>
        <begin position="1"/>
        <end position="18"/>
    </location>
</feature>